<gene>
    <name evidence="1" type="ORF">ONZ43_g1486</name>
</gene>
<comment type="caution">
    <text evidence="1">The sequence shown here is derived from an EMBL/GenBank/DDBJ whole genome shotgun (WGS) entry which is preliminary data.</text>
</comment>
<evidence type="ECO:0000313" key="2">
    <source>
        <dbReference type="Proteomes" id="UP001153334"/>
    </source>
</evidence>
<sequence>MIVATTMTFGGMWPAFDPRGSMLEFGFPSRIAHSPEAAPVMVIGQARGTIVGLLMFIFYYRRQFQLLDTFMAVAGAYAGLVDSYVVWKQGNPRFALFRLVSSGLISAWGFFGWTAGY</sequence>
<accession>A0ACC2J4F5</accession>
<reference evidence="1" key="1">
    <citation type="submission" date="2022-11" db="EMBL/GenBank/DDBJ databases">
        <title>Genome Sequence of Nemania bipapillata.</title>
        <authorList>
            <person name="Buettner E."/>
        </authorList>
    </citation>
    <scope>NUCLEOTIDE SEQUENCE</scope>
    <source>
        <strain evidence="1">CP14</strain>
    </source>
</reference>
<name>A0ACC2J4F5_9PEZI</name>
<evidence type="ECO:0000313" key="1">
    <source>
        <dbReference type="EMBL" id="KAJ8122282.1"/>
    </source>
</evidence>
<dbReference type="Proteomes" id="UP001153334">
    <property type="component" value="Unassembled WGS sequence"/>
</dbReference>
<organism evidence="1 2">
    <name type="scientific">Nemania bipapillata</name>
    <dbReference type="NCBI Taxonomy" id="110536"/>
    <lineage>
        <taxon>Eukaryota</taxon>
        <taxon>Fungi</taxon>
        <taxon>Dikarya</taxon>
        <taxon>Ascomycota</taxon>
        <taxon>Pezizomycotina</taxon>
        <taxon>Sordariomycetes</taxon>
        <taxon>Xylariomycetidae</taxon>
        <taxon>Xylariales</taxon>
        <taxon>Xylariaceae</taxon>
        <taxon>Nemania</taxon>
    </lineage>
</organism>
<dbReference type="EMBL" id="JAPESX010000258">
    <property type="protein sequence ID" value="KAJ8122282.1"/>
    <property type="molecule type" value="Genomic_DNA"/>
</dbReference>
<protein>
    <submittedName>
        <fullName evidence="1">Uncharacterized protein</fullName>
    </submittedName>
</protein>
<keyword evidence="2" id="KW-1185">Reference proteome</keyword>
<proteinExistence type="predicted"/>